<evidence type="ECO:0000313" key="1">
    <source>
        <dbReference type="EMBL" id="SHE51531.1"/>
    </source>
</evidence>
<name>A0A1M4U400_9FIRM</name>
<keyword evidence="2" id="KW-1185">Reference proteome</keyword>
<gene>
    <name evidence="1" type="ORF">SAMN02745218_00397</name>
</gene>
<evidence type="ECO:0008006" key="3">
    <source>
        <dbReference type="Google" id="ProtNLM"/>
    </source>
</evidence>
<dbReference type="Proteomes" id="UP000184196">
    <property type="component" value="Unassembled WGS sequence"/>
</dbReference>
<organism evidence="1 2">
    <name type="scientific">Desulfofundulus australicus DSM 11792</name>
    <dbReference type="NCBI Taxonomy" id="1121425"/>
    <lineage>
        <taxon>Bacteria</taxon>
        <taxon>Bacillati</taxon>
        <taxon>Bacillota</taxon>
        <taxon>Clostridia</taxon>
        <taxon>Eubacteriales</taxon>
        <taxon>Peptococcaceae</taxon>
        <taxon>Desulfofundulus</taxon>
    </lineage>
</organism>
<dbReference type="Gene3D" id="1.10.10.10">
    <property type="entry name" value="Winged helix-like DNA-binding domain superfamily/Winged helix DNA-binding domain"/>
    <property type="match status" value="1"/>
</dbReference>
<protein>
    <recommendedName>
        <fullName evidence="3">Winged helix-turn-helix DNA-binding</fullName>
    </recommendedName>
</protein>
<proteinExistence type="predicted"/>
<dbReference type="InterPro" id="IPR036388">
    <property type="entry name" value="WH-like_DNA-bd_sf"/>
</dbReference>
<evidence type="ECO:0000313" key="2">
    <source>
        <dbReference type="Proteomes" id="UP000184196"/>
    </source>
</evidence>
<dbReference type="AlphaFoldDB" id="A0A1M4U400"/>
<dbReference type="RefSeq" id="WP_073162805.1">
    <property type="nucleotide sequence ID" value="NZ_FQUW01000006.1"/>
</dbReference>
<reference evidence="2" key="1">
    <citation type="submission" date="2016-11" db="EMBL/GenBank/DDBJ databases">
        <authorList>
            <person name="Varghese N."/>
            <person name="Submissions S."/>
        </authorList>
    </citation>
    <scope>NUCLEOTIDE SEQUENCE [LARGE SCALE GENOMIC DNA]</scope>
    <source>
        <strain evidence="2">DSM 11792</strain>
    </source>
</reference>
<dbReference type="SUPFAM" id="SSF46785">
    <property type="entry name" value="Winged helix' DNA-binding domain"/>
    <property type="match status" value="1"/>
</dbReference>
<dbReference type="InterPro" id="IPR036390">
    <property type="entry name" value="WH_DNA-bd_sf"/>
</dbReference>
<sequence length="121" mass="13687">MKCTRCQEEILPQDSYDYYGQTLCEDCYIAALQPPKPCDPTAVASATATRKQLGQTGTAGLTPLQQKIYAYIKEKGKVTKEEVASFLNLPPWELERQFAVLRHCELVKATKEGQQIFLTLW</sequence>
<dbReference type="EMBL" id="FQUW01000006">
    <property type="protein sequence ID" value="SHE51531.1"/>
    <property type="molecule type" value="Genomic_DNA"/>
</dbReference>
<dbReference type="OrthoDB" id="5516583at2"/>
<accession>A0A1M4U400</accession>